<dbReference type="AlphaFoldDB" id="A0A8S1KUT5"/>
<organism evidence="2 3">
    <name type="scientific">Paramecium sonneborni</name>
    <dbReference type="NCBI Taxonomy" id="65129"/>
    <lineage>
        <taxon>Eukaryota</taxon>
        <taxon>Sar</taxon>
        <taxon>Alveolata</taxon>
        <taxon>Ciliophora</taxon>
        <taxon>Intramacronucleata</taxon>
        <taxon>Oligohymenophorea</taxon>
        <taxon>Peniculida</taxon>
        <taxon>Parameciidae</taxon>
        <taxon>Paramecium</taxon>
    </lineage>
</organism>
<comment type="caution">
    <text evidence="2">The sequence shown here is derived from an EMBL/GenBank/DDBJ whole genome shotgun (WGS) entry which is preliminary data.</text>
</comment>
<evidence type="ECO:0000313" key="3">
    <source>
        <dbReference type="Proteomes" id="UP000692954"/>
    </source>
</evidence>
<name>A0A8S1KUT5_9CILI</name>
<dbReference type="EMBL" id="CAJJDN010000013">
    <property type="protein sequence ID" value="CAD8059018.1"/>
    <property type="molecule type" value="Genomic_DNA"/>
</dbReference>
<protein>
    <submittedName>
        <fullName evidence="2">Uncharacterized protein</fullName>
    </submittedName>
</protein>
<dbReference type="Proteomes" id="UP000692954">
    <property type="component" value="Unassembled WGS sequence"/>
</dbReference>
<sequence>MNINEQLLQILTDICSVLRSAVTKELSTQEILNALKLHIFTLLELVSQSKNLEYDELEKAVQKAEAEIRFHIRLEQQMRLYADNLQEKIEQLEFEKQKQNEKKSQNQFQQREGSPNEKVFHQKTICLIKIIIILSTILLQIEK</sequence>
<proteinExistence type="predicted"/>
<keyword evidence="3" id="KW-1185">Reference proteome</keyword>
<evidence type="ECO:0000256" key="1">
    <source>
        <dbReference type="SAM" id="MobiDB-lite"/>
    </source>
</evidence>
<evidence type="ECO:0000313" key="2">
    <source>
        <dbReference type="EMBL" id="CAD8059018.1"/>
    </source>
</evidence>
<accession>A0A8S1KUT5</accession>
<feature type="region of interest" description="Disordered" evidence="1">
    <location>
        <begin position="96"/>
        <end position="115"/>
    </location>
</feature>
<reference evidence="2" key="1">
    <citation type="submission" date="2021-01" db="EMBL/GenBank/DDBJ databases">
        <authorList>
            <consortium name="Genoscope - CEA"/>
            <person name="William W."/>
        </authorList>
    </citation>
    <scope>NUCLEOTIDE SEQUENCE</scope>
</reference>
<gene>
    <name evidence="2" type="ORF">PSON_ATCC_30995.1.T0130010</name>
</gene>